<dbReference type="InterPro" id="IPR013083">
    <property type="entry name" value="Znf_RING/FYVE/PHD"/>
</dbReference>
<dbReference type="SUPFAM" id="SSF90229">
    <property type="entry name" value="CCCH zinc finger"/>
    <property type="match status" value="1"/>
</dbReference>
<sequence>MTGEGDKVKQLYCVKYSDSATLQTRYICVQKPTRMPVQAPSWTEFLICPICTNEFAVNLRSPITLRCGHSICKKCLSNIQQCPYDQSSITKDLDNLPINYALLQLVSSPNEIIEPEIPTAIKLSLTEDDLKSYKKSKSCIEELALYLKPNGSISGLFSRPMQRKLVTLINCQLVEDEGRARAMRAARSLGERTVTELILQHQNPQQLSANLWAAVRARGCQFLGPAMQEEVLKLVLLALEDGVSLCRKVLVMFVVQRLESAFPQASKTSIGHVVQLLYRASCFKVSKRDGDSSLMQLKEEFRTYKNLRKEHDAQIVQIATEAGLRIAPDQWSALLYGDANHKSDMQSLIDKQQSPQSFGQSVQELMIALQRTEDPAKLSLLRDDLKSLAAIDASSESNLTPKWNECEDAIVAGKNVVDGLVKYIQHHGNRKPQDVSHLSHSTRYKISFCRDLSIRGNCPRGQNCTFAHSDEELERYRAKMKKNVMRQQMKDMPPSSTYPVNNNNGPNPKVNISHPPYGSASSGAGGSYNKSMPYRSENSLHNNHTPSKIASQHLMPTTYPTSGSSSNSTPNLSQSQLSPKLLSGVGANNNNRFSYNAHNYNNYSPHYANSSPPLPNFVQKIGYQNYRPTPLSAPPTSSQHYMKTSPSGFSPDYNKQYSPYRNQIPTAMKSTTGNHNNNGGSGFYQMPPPMLRNEDFSNNNNSNGNLGDVGKYNLSWRSGNGKVDKLKTPIRSPNNLAPRSPTSQTNSNNASPSGLIELSPIEINRMMYRNNNKTVDEVDSLAMSDIYGPGKQQSAFQFDTSQLAKNNFTRSDSILASCTDDDFTFENNSTSGQYGAIGIKTSPPTSTSSRIWNSGMMQKRMESTYNNGNDSKIGLYNMSRMNLTSNGSGNNSASRGNFLNMHMNPCELNVQVSTPRTTADDQQQNSIWSKPIQSWSDGDFDLSHDLNSGMSKNLWDFIDE</sequence>
<dbReference type="InterPro" id="IPR027370">
    <property type="entry name" value="Znf-RING_euk"/>
</dbReference>
<dbReference type="GO" id="GO:0003729">
    <property type="term" value="F:mRNA binding"/>
    <property type="evidence" value="ECO:0007669"/>
    <property type="project" value="TreeGrafter"/>
</dbReference>
<protein>
    <recommendedName>
        <fullName evidence="3">RING-type E3 ubiquitin transferase</fullName>
        <ecNumber evidence="3">2.3.2.27</ecNumber>
    </recommendedName>
</protein>
<evidence type="ECO:0000256" key="9">
    <source>
        <dbReference type="SAM" id="MobiDB-lite"/>
    </source>
</evidence>
<dbReference type="InterPro" id="IPR048575">
    <property type="entry name" value="Roquin_1_2-like_ROQ"/>
</dbReference>
<keyword evidence="13" id="KW-1185">Reference proteome</keyword>
<dbReference type="Proteomes" id="UP000183832">
    <property type="component" value="Unassembled WGS sequence"/>
</dbReference>
<evidence type="ECO:0000259" key="10">
    <source>
        <dbReference type="PROSITE" id="PS50089"/>
    </source>
</evidence>
<dbReference type="PROSITE" id="PS50103">
    <property type="entry name" value="ZF_C3H1"/>
    <property type="match status" value="1"/>
</dbReference>
<dbReference type="OrthoDB" id="10067217at2759"/>
<dbReference type="PANTHER" id="PTHR13139:SF54">
    <property type="entry name" value="RING-TYPE E3 UBIQUITIN TRANSFERASE"/>
    <property type="match status" value="1"/>
</dbReference>
<evidence type="ECO:0000256" key="4">
    <source>
        <dbReference type="ARBA" id="ARBA00022679"/>
    </source>
</evidence>
<dbReference type="Pfam" id="PF21206">
    <property type="entry name" value="Roquin_1_2-like_ROQ"/>
    <property type="match status" value="1"/>
</dbReference>
<dbReference type="Pfam" id="PF13445">
    <property type="entry name" value="zf-RING_UBOX"/>
    <property type="match status" value="1"/>
</dbReference>
<dbReference type="Gene3D" id="1.20.120.1790">
    <property type="match status" value="1"/>
</dbReference>
<feature type="region of interest" description="Disordered" evidence="9">
    <location>
        <begin position="632"/>
        <end position="652"/>
    </location>
</feature>
<feature type="region of interest" description="Disordered" evidence="9">
    <location>
        <begin position="490"/>
        <end position="585"/>
    </location>
</feature>
<dbReference type="SMART" id="SM00184">
    <property type="entry name" value="RING"/>
    <property type="match status" value="1"/>
</dbReference>
<dbReference type="SUPFAM" id="SSF57850">
    <property type="entry name" value="RING/U-box"/>
    <property type="match status" value="1"/>
</dbReference>
<dbReference type="GO" id="GO:0008270">
    <property type="term" value="F:zinc ion binding"/>
    <property type="evidence" value="ECO:0007669"/>
    <property type="project" value="UniProtKB-KW"/>
</dbReference>
<evidence type="ECO:0000256" key="6">
    <source>
        <dbReference type="ARBA" id="ARBA00022771"/>
    </source>
</evidence>
<reference evidence="12 13" key="1">
    <citation type="submission" date="2015-04" db="EMBL/GenBank/DDBJ databases">
        <authorList>
            <person name="Syromyatnikov M.Y."/>
            <person name="Popov V.N."/>
        </authorList>
    </citation>
    <scope>NUCLEOTIDE SEQUENCE [LARGE SCALE GENOMIC DNA]</scope>
</reference>
<feature type="compositionally biased region" description="Low complexity" evidence="9">
    <location>
        <begin position="499"/>
        <end position="511"/>
    </location>
</feature>
<dbReference type="InterPro" id="IPR001841">
    <property type="entry name" value="Znf_RING"/>
</dbReference>
<dbReference type="InterPro" id="IPR017907">
    <property type="entry name" value="Znf_RING_CS"/>
</dbReference>
<dbReference type="PANTHER" id="PTHR13139">
    <property type="entry name" value="RING FINGER AND CCCH-TYPE ZINC FINGER DOMAIN-CONTAINING PROTEIN"/>
    <property type="match status" value="1"/>
</dbReference>
<feature type="region of interest" description="Disordered" evidence="9">
    <location>
        <begin position="720"/>
        <end position="755"/>
    </location>
</feature>
<dbReference type="AlphaFoldDB" id="A0A1J1I5A6"/>
<dbReference type="GO" id="GO:0003725">
    <property type="term" value="F:double-stranded RNA binding"/>
    <property type="evidence" value="ECO:0007669"/>
    <property type="project" value="TreeGrafter"/>
</dbReference>
<evidence type="ECO:0000256" key="2">
    <source>
        <dbReference type="ARBA" id="ARBA00004201"/>
    </source>
</evidence>
<name>A0A1J1I5A6_9DIPT</name>
<dbReference type="SMART" id="SM00356">
    <property type="entry name" value="ZnF_C3H1"/>
    <property type="match status" value="1"/>
</dbReference>
<dbReference type="GO" id="GO:0000932">
    <property type="term" value="C:P-body"/>
    <property type="evidence" value="ECO:0007669"/>
    <property type="project" value="UniProtKB-SubCell"/>
</dbReference>
<dbReference type="Gene3D" id="4.10.1000.10">
    <property type="entry name" value="Zinc finger, CCCH-type"/>
    <property type="match status" value="1"/>
</dbReference>
<gene>
    <name evidence="12" type="primary">putative Roquin-1</name>
    <name evidence="12" type="ORF">CLUMA_CG008933</name>
</gene>
<dbReference type="PROSITE" id="PS00518">
    <property type="entry name" value="ZF_RING_1"/>
    <property type="match status" value="1"/>
</dbReference>
<dbReference type="Gene3D" id="3.30.40.10">
    <property type="entry name" value="Zinc/RING finger domain, C3HC4 (zinc finger)"/>
    <property type="match status" value="1"/>
</dbReference>
<dbReference type="Pfam" id="PF18386">
    <property type="entry name" value="ROQ_II"/>
    <property type="match status" value="1"/>
</dbReference>
<organism evidence="12 13">
    <name type="scientific">Clunio marinus</name>
    <dbReference type="NCBI Taxonomy" id="568069"/>
    <lineage>
        <taxon>Eukaryota</taxon>
        <taxon>Metazoa</taxon>
        <taxon>Ecdysozoa</taxon>
        <taxon>Arthropoda</taxon>
        <taxon>Hexapoda</taxon>
        <taxon>Insecta</taxon>
        <taxon>Pterygota</taxon>
        <taxon>Neoptera</taxon>
        <taxon>Endopterygota</taxon>
        <taxon>Diptera</taxon>
        <taxon>Nematocera</taxon>
        <taxon>Chironomoidea</taxon>
        <taxon>Chironomidae</taxon>
        <taxon>Clunio</taxon>
    </lineage>
</organism>
<evidence type="ECO:0000256" key="7">
    <source>
        <dbReference type="ARBA" id="ARBA00022833"/>
    </source>
</evidence>
<feature type="zinc finger region" description="C3H1-type" evidence="8">
    <location>
        <begin position="443"/>
        <end position="471"/>
    </location>
</feature>
<keyword evidence="4" id="KW-0808">Transferase</keyword>
<keyword evidence="7 8" id="KW-0862">Zinc</keyword>
<dbReference type="InterPro" id="IPR036855">
    <property type="entry name" value="Znf_CCCH_sf"/>
</dbReference>
<evidence type="ECO:0000256" key="3">
    <source>
        <dbReference type="ARBA" id="ARBA00012483"/>
    </source>
</evidence>
<dbReference type="EC" id="2.3.2.27" evidence="3"/>
<dbReference type="InterPro" id="IPR052249">
    <property type="entry name" value="Roquin_domain"/>
</dbReference>
<evidence type="ECO:0000313" key="13">
    <source>
        <dbReference type="Proteomes" id="UP000183832"/>
    </source>
</evidence>
<dbReference type="GO" id="GO:0006511">
    <property type="term" value="P:ubiquitin-dependent protein catabolic process"/>
    <property type="evidence" value="ECO:0007669"/>
    <property type="project" value="TreeGrafter"/>
</dbReference>
<comment type="catalytic activity">
    <reaction evidence="1">
        <text>S-ubiquitinyl-[E2 ubiquitin-conjugating enzyme]-L-cysteine + [acceptor protein]-L-lysine = [E2 ubiquitin-conjugating enzyme]-L-cysteine + N(6)-ubiquitinyl-[acceptor protein]-L-lysine.</text>
        <dbReference type="EC" id="2.3.2.27"/>
    </reaction>
</comment>
<dbReference type="GO" id="GO:0035613">
    <property type="term" value="F:RNA stem-loop binding"/>
    <property type="evidence" value="ECO:0007669"/>
    <property type="project" value="TreeGrafter"/>
</dbReference>
<evidence type="ECO:0000256" key="1">
    <source>
        <dbReference type="ARBA" id="ARBA00000900"/>
    </source>
</evidence>
<feature type="compositionally biased region" description="Polar residues" evidence="9">
    <location>
        <begin position="634"/>
        <end position="652"/>
    </location>
</feature>
<evidence type="ECO:0000256" key="5">
    <source>
        <dbReference type="ARBA" id="ARBA00022723"/>
    </source>
</evidence>
<dbReference type="FunFam" id="1.20.120.1790:FF:000001">
    <property type="entry name" value="roquin-1 isoform X1"/>
    <property type="match status" value="1"/>
</dbReference>
<accession>A0A1J1I5A6</accession>
<dbReference type="EMBL" id="CVRI01000042">
    <property type="protein sequence ID" value="CRK95464.1"/>
    <property type="molecule type" value="Genomic_DNA"/>
</dbReference>
<dbReference type="GO" id="GO:0061630">
    <property type="term" value="F:ubiquitin protein ligase activity"/>
    <property type="evidence" value="ECO:0007669"/>
    <property type="project" value="UniProtKB-EC"/>
</dbReference>
<dbReference type="InterPro" id="IPR000571">
    <property type="entry name" value="Znf_CCCH"/>
</dbReference>
<dbReference type="GO" id="GO:0010494">
    <property type="term" value="C:cytoplasmic stress granule"/>
    <property type="evidence" value="ECO:0007669"/>
    <property type="project" value="TreeGrafter"/>
</dbReference>
<dbReference type="GO" id="GO:0000288">
    <property type="term" value="P:nuclear-transcribed mRNA catabolic process, deadenylation-dependent decay"/>
    <property type="evidence" value="ECO:0007669"/>
    <property type="project" value="TreeGrafter"/>
</dbReference>
<feature type="domain" description="C3H1-type" evidence="11">
    <location>
        <begin position="443"/>
        <end position="471"/>
    </location>
</feature>
<dbReference type="PROSITE" id="PS50089">
    <property type="entry name" value="ZF_RING_2"/>
    <property type="match status" value="1"/>
</dbReference>
<feature type="compositionally biased region" description="Low complexity" evidence="9">
    <location>
        <begin position="556"/>
        <end position="583"/>
    </location>
</feature>
<dbReference type="GO" id="GO:0000209">
    <property type="term" value="P:protein polyubiquitination"/>
    <property type="evidence" value="ECO:0007669"/>
    <property type="project" value="TreeGrafter"/>
</dbReference>
<feature type="domain" description="RING-type" evidence="10">
    <location>
        <begin position="48"/>
        <end position="86"/>
    </location>
</feature>
<comment type="subcellular location">
    <subcellularLocation>
        <location evidence="2">Cytoplasm</location>
        <location evidence="2">P-body</location>
    </subcellularLocation>
</comment>
<keyword evidence="5 8" id="KW-0479">Metal-binding</keyword>
<keyword evidence="6 8" id="KW-0863">Zinc-finger</keyword>
<feature type="compositionally biased region" description="Polar residues" evidence="9">
    <location>
        <begin position="731"/>
        <end position="752"/>
    </location>
</feature>
<evidence type="ECO:0000313" key="12">
    <source>
        <dbReference type="EMBL" id="CRK95464.1"/>
    </source>
</evidence>
<dbReference type="Pfam" id="PF00642">
    <property type="entry name" value="zf-CCCH"/>
    <property type="match status" value="1"/>
</dbReference>
<evidence type="ECO:0000259" key="11">
    <source>
        <dbReference type="PROSITE" id="PS50103"/>
    </source>
</evidence>
<dbReference type="STRING" id="568069.A0A1J1I5A6"/>
<evidence type="ECO:0000256" key="8">
    <source>
        <dbReference type="PROSITE-ProRule" id="PRU00723"/>
    </source>
</evidence>
<dbReference type="InterPro" id="IPR041523">
    <property type="entry name" value="ROQ_II"/>
</dbReference>
<feature type="compositionally biased region" description="Polar residues" evidence="9">
    <location>
        <begin position="536"/>
        <end position="550"/>
    </location>
</feature>
<proteinExistence type="predicted"/>